<keyword evidence="3" id="KW-1185">Reference proteome</keyword>
<keyword evidence="1" id="KW-1133">Transmembrane helix</keyword>
<gene>
    <name evidence="2" type="ORF">F4559_001645</name>
</gene>
<feature type="transmembrane region" description="Helical" evidence="1">
    <location>
        <begin position="50"/>
        <end position="68"/>
    </location>
</feature>
<name>A0A7W7T105_9PSEU</name>
<evidence type="ECO:0000313" key="3">
    <source>
        <dbReference type="Proteomes" id="UP000542674"/>
    </source>
</evidence>
<keyword evidence="1" id="KW-0812">Transmembrane</keyword>
<evidence type="ECO:0000256" key="1">
    <source>
        <dbReference type="SAM" id="Phobius"/>
    </source>
</evidence>
<comment type="caution">
    <text evidence="2">The sequence shown here is derived from an EMBL/GenBank/DDBJ whole genome shotgun (WGS) entry which is preliminary data.</text>
</comment>
<feature type="transmembrane region" description="Helical" evidence="1">
    <location>
        <begin position="80"/>
        <end position="98"/>
    </location>
</feature>
<accession>A0A7W7T105</accession>
<dbReference type="RefSeq" id="WP_184667196.1">
    <property type="nucleotide sequence ID" value="NZ_BAABAI010000027.1"/>
</dbReference>
<sequence length="145" mass="15363">MRPFTRKTLLCLHVVSSVGWLGVTLGDLALGLAAYGDATLYRAVVVLADYALVPLGLVALVTGVVLALGTHWGLAKHWWVLIKLVLTVLALAATTFLLRSAVRDAAAGDPRGALDVVVASSVSLTVYVVSTVLSVFKPRARTRWA</sequence>
<dbReference type="AlphaFoldDB" id="A0A7W7T105"/>
<feature type="transmembrane region" description="Helical" evidence="1">
    <location>
        <begin position="118"/>
        <end position="136"/>
    </location>
</feature>
<organism evidence="2 3">
    <name type="scientific">Saccharothrix violaceirubra</name>
    <dbReference type="NCBI Taxonomy" id="413306"/>
    <lineage>
        <taxon>Bacteria</taxon>
        <taxon>Bacillati</taxon>
        <taxon>Actinomycetota</taxon>
        <taxon>Actinomycetes</taxon>
        <taxon>Pseudonocardiales</taxon>
        <taxon>Pseudonocardiaceae</taxon>
        <taxon>Saccharothrix</taxon>
    </lineage>
</organism>
<evidence type="ECO:0000313" key="2">
    <source>
        <dbReference type="EMBL" id="MBB4964286.1"/>
    </source>
</evidence>
<keyword evidence="1" id="KW-0472">Membrane</keyword>
<dbReference type="EMBL" id="JACHJS010000001">
    <property type="protein sequence ID" value="MBB4964286.1"/>
    <property type="molecule type" value="Genomic_DNA"/>
</dbReference>
<reference evidence="2 3" key="1">
    <citation type="submission" date="2020-08" db="EMBL/GenBank/DDBJ databases">
        <title>Sequencing the genomes of 1000 actinobacteria strains.</title>
        <authorList>
            <person name="Klenk H.-P."/>
        </authorList>
    </citation>
    <scope>NUCLEOTIDE SEQUENCE [LARGE SCALE GENOMIC DNA]</scope>
    <source>
        <strain evidence="2 3">DSM 45084</strain>
    </source>
</reference>
<protein>
    <submittedName>
        <fullName evidence="2">Putative membrane protein</fullName>
    </submittedName>
</protein>
<dbReference type="Proteomes" id="UP000542674">
    <property type="component" value="Unassembled WGS sequence"/>
</dbReference>
<proteinExistence type="predicted"/>